<protein>
    <submittedName>
        <fullName evidence="2">Crotonobetainyl-CoA:carnitine CoA-transferase CaiB-like acyl-CoA transferase</fullName>
    </submittedName>
</protein>
<name>A0A2T0ZXA3_9ACTN</name>
<reference evidence="2 3" key="1">
    <citation type="submission" date="2018-03" db="EMBL/GenBank/DDBJ databases">
        <title>Genomic Encyclopedia of Archaeal and Bacterial Type Strains, Phase II (KMG-II): from individual species to whole genera.</title>
        <authorList>
            <person name="Goeker M."/>
        </authorList>
    </citation>
    <scope>NUCLEOTIDE SEQUENCE [LARGE SCALE GENOMIC DNA]</scope>
    <source>
        <strain evidence="2 3">DSM 100065</strain>
    </source>
</reference>
<dbReference type="Pfam" id="PF02515">
    <property type="entry name" value="CoA_transf_3"/>
    <property type="match status" value="1"/>
</dbReference>
<sequence>MQPLHDVTVVDFSQFLAGPYCTMQLADFGADVIKVERPGGGDDSRHMGPMTDGVSHPFQVPNRNKRSLAIDLKSQPGREVVRDLLKTADIVVENFRPGVTTGLGIDYSAAHALNPEVIYCSISGFGQTGPISQRPGFDIIAQGMAGFLMMTGEPGGKPAKFGVAATDLAAGLNAAIAIAMAYIRRLREGGGQYIDVSLLDAGLALTTWEAGAYFGSGEDAAANGTRHRRVAPYQAYPTADGYVTVGANNQKLWEILCRSVIDRPDLIERDEYADSAARHDHADDLEIELGAILRKCPTDEWVRLLDAAGVPGGPVLTYAQAMQQEQAIARGMTAAVEHPKIGEVRVLGPAAKMSETPPTVRAAAPMLGQHSREVLTQIGYDAARVGELFATGVIAEPS</sequence>
<dbReference type="PANTHER" id="PTHR48207:SF3">
    <property type="entry name" value="SUCCINATE--HYDROXYMETHYLGLUTARATE COA-TRANSFERASE"/>
    <property type="match status" value="1"/>
</dbReference>
<dbReference type="OrthoDB" id="4251672at2"/>
<comment type="caution">
    <text evidence="2">The sequence shown here is derived from an EMBL/GenBank/DDBJ whole genome shotgun (WGS) entry which is preliminary data.</text>
</comment>
<evidence type="ECO:0000256" key="1">
    <source>
        <dbReference type="ARBA" id="ARBA00022679"/>
    </source>
</evidence>
<dbReference type="SUPFAM" id="SSF89796">
    <property type="entry name" value="CoA-transferase family III (CaiB/BaiF)"/>
    <property type="match status" value="1"/>
</dbReference>
<keyword evidence="3" id="KW-1185">Reference proteome</keyword>
<dbReference type="GO" id="GO:0008410">
    <property type="term" value="F:CoA-transferase activity"/>
    <property type="evidence" value="ECO:0007669"/>
    <property type="project" value="TreeGrafter"/>
</dbReference>
<dbReference type="AlphaFoldDB" id="A0A2T0ZXA3"/>
<dbReference type="InterPro" id="IPR044855">
    <property type="entry name" value="CoA-Trfase_III_dom3_sf"/>
</dbReference>
<dbReference type="Gene3D" id="3.30.1540.10">
    <property type="entry name" value="formyl-coa transferase, domain 3"/>
    <property type="match status" value="1"/>
</dbReference>
<accession>A0A2T0ZXA3</accession>
<proteinExistence type="predicted"/>
<dbReference type="Proteomes" id="UP000237752">
    <property type="component" value="Unassembled WGS sequence"/>
</dbReference>
<dbReference type="InterPro" id="IPR023606">
    <property type="entry name" value="CoA-Trfase_III_dom_1_sf"/>
</dbReference>
<dbReference type="Gene3D" id="3.40.50.10540">
    <property type="entry name" value="Crotonobetainyl-coa:carnitine coa-transferase, domain 1"/>
    <property type="match status" value="1"/>
</dbReference>
<evidence type="ECO:0000313" key="2">
    <source>
        <dbReference type="EMBL" id="PRZ40986.1"/>
    </source>
</evidence>
<organism evidence="2 3">
    <name type="scientific">Antricoccus suffuscus</name>
    <dbReference type="NCBI Taxonomy" id="1629062"/>
    <lineage>
        <taxon>Bacteria</taxon>
        <taxon>Bacillati</taxon>
        <taxon>Actinomycetota</taxon>
        <taxon>Actinomycetes</taxon>
        <taxon>Geodermatophilales</taxon>
        <taxon>Antricoccaceae</taxon>
        <taxon>Antricoccus</taxon>
    </lineage>
</organism>
<dbReference type="PANTHER" id="PTHR48207">
    <property type="entry name" value="SUCCINATE--HYDROXYMETHYLGLUTARATE COA-TRANSFERASE"/>
    <property type="match status" value="1"/>
</dbReference>
<gene>
    <name evidence="2" type="ORF">CLV47_11219</name>
</gene>
<dbReference type="RefSeq" id="WP_106349749.1">
    <property type="nucleotide sequence ID" value="NZ_PVUE01000012.1"/>
</dbReference>
<dbReference type="InterPro" id="IPR050483">
    <property type="entry name" value="CoA-transferase_III_domain"/>
</dbReference>
<evidence type="ECO:0000313" key="3">
    <source>
        <dbReference type="Proteomes" id="UP000237752"/>
    </source>
</evidence>
<keyword evidence="1 2" id="KW-0808">Transferase</keyword>
<dbReference type="EMBL" id="PVUE01000012">
    <property type="protein sequence ID" value="PRZ40986.1"/>
    <property type="molecule type" value="Genomic_DNA"/>
</dbReference>
<dbReference type="InterPro" id="IPR003673">
    <property type="entry name" value="CoA-Trfase_fam_III"/>
</dbReference>